<dbReference type="AlphaFoldDB" id="A0A8T2LDP7"/>
<comment type="caution">
    <text evidence="1">The sequence shown here is derived from an EMBL/GenBank/DDBJ whole genome shotgun (WGS) entry which is preliminary data.</text>
</comment>
<protein>
    <submittedName>
        <fullName evidence="1">Uncharacterized protein</fullName>
    </submittedName>
</protein>
<accession>A0A8T2LDP7</accession>
<dbReference type="Proteomes" id="UP000752171">
    <property type="component" value="Unassembled WGS sequence"/>
</dbReference>
<sequence>MTLHEVCNSCFWSLDTVPRWRKEYVIKLIQYNMLNRSEAEESFADKAEFEKTLLNLEEKYCIGKRWHERDVIFQSTLKDVDCDIRRQLLFKARTEARERAVLLQLKRKYPDGQGIAIRLSKQVANTNKRLKQTLSQYNNILWPPKTDVFPATMSFQDICDPSWPVCSLLDETIGDGDDSVPRCLKRRGIDAVYMKARAAEEKVLVHQEMKCVIDHLHQQHAFLHSAIISTNEPGAKAALIQRIIQLERRLHCATHAFHHHVPHIPSAPCNYITPGGLHHTVPLHEIETLDGDEDEEEDEDDD</sequence>
<proteinExistence type="predicted"/>
<dbReference type="EMBL" id="JAICCE010000013">
    <property type="protein sequence ID" value="KAG9269700.1"/>
    <property type="molecule type" value="Genomic_DNA"/>
</dbReference>
<gene>
    <name evidence="1" type="ORF">AMEX_G16760</name>
</gene>
<organism evidence="1 2">
    <name type="scientific">Astyanax mexicanus</name>
    <name type="common">Blind cave fish</name>
    <name type="synonym">Astyanax fasciatus mexicanus</name>
    <dbReference type="NCBI Taxonomy" id="7994"/>
    <lineage>
        <taxon>Eukaryota</taxon>
        <taxon>Metazoa</taxon>
        <taxon>Chordata</taxon>
        <taxon>Craniata</taxon>
        <taxon>Vertebrata</taxon>
        <taxon>Euteleostomi</taxon>
        <taxon>Actinopterygii</taxon>
        <taxon>Neopterygii</taxon>
        <taxon>Teleostei</taxon>
        <taxon>Ostariophysi</taxon>
        <taxon>Characiformes</taxon>
        <taxon>Characoidei</taxon>
        <taxon>Acestrorhamphidae</taxon>
        <taxon>Acestrorhamphinae</taxon>
        <taxon>Astyanax</taxon>
    </lineage>
</organism>
<name>A0A8T2LDP7_ASTMX</name>
<reference evidence="1 2" key="1">
    <citation type="submission" date="2021-07" db="EMBL/GenBank/DDBJ databases">
        <authorList>
            <person name="Imarazene B."/>
            <person name="Zahm M."/>
            <person name="Klopp C."/>
            <person name="Cabau C."/>
            <person name="Beille S."/>
            <person name="Jouanno E."/>
            <person name="Castinel A."/>
            <person name="Lluch J."/>
            <person name="Gil L."/>
            <person name="Kuchtly C."/>
            <person name="Lopez Roques C."/>
            <person name="Donnadieu C."/>
            <person name="Parrinello H."/>
            <person name="Journot L."/>
            <person name="Du K."/>
            <person name="Schartl M."/>
            <person name="Retaux S."/>
            <person name="Guiguen Y."/>
        </authorList>
    </citation>
    <scope>NUCLEOTIDE SEQUENCE [LARGE SCALE GENOMIC DNA]</scope>
    <source>
        <strain evidence="1">Pach_M1</strain>
        <tissue evidence="1">Testis</tissue>
    </source>
</reference>
<evidence type="ECO:0000313" key="1">
    <source>
        <dbReference type="EMBL" id="KAG9269700.1"/>
    </source>
</evidence>
<evidence type="ECO:0000313" key="2">
    <source>
        <dbReference type="Proteomes" id="UP000752171"/>
    </source>
</evidence>